<accession>A0AAN9QQK7</accession>
<evidence type="ECO:0000256" key="8">
    <source>
        <dbReference type="ARBA" id="ARBA00022771"/>
    </source>
</evidence>
<dbReference type="GO" id="GO:0016567">
    <property type="term" value="P:protein ubiquitination"/>
    <property type="evidence" value="ECO:0007669"/>
    <property type="project" value="InterPro"/>
</dbReference>
<keyword evidence="9" id="KW-0833">Ubl conjugation pathway</keyword>
<dbReference type="AlphaFoldDB" id="A0AAN9QQK7"/>
<evidence type="ECO:0000256" key="2">
    <source>
        <dbReference type="ARBA" id="ARBA00004167"/>
    </source>
</evidence>
<evidence type="ECO:0000256" key="5">
    <source>
        <dbReference type="ARBA" id="ARBA00022679"/>
    </source>
</evidence>
<evidence type="ECO:0000259" key="16">
    <source>
        <dbReference type="PROSITE" id="PS50089"/>
    </source>
</evidence>
<dbReference type="Gene3D" id="3.30.40.10">
    <property type="entry name" value="Zinc/RING finger domain, C3HC4 (zinc finger)"/>
    <property type="match status" value="1"/>
</dbReference>
<comment type="pathway">
    <text evidence="3">Protein modification; protein ubiquitination.</text>
</comment>
<evidence type="ECO:0000256" key="3">
    <source>
        <dbReference type="ARBA" id="ARBA00004906"/>
    </source>
</evidence>
<dbReference type="SMART" id="SM00184">
    <property type="entry name" value="RING"/>
    <property type="match status" value="1"/>
</dbReference>
<comment type="caution">
    <text evidence="17">The sequence shown here is derived from an EMBL/GenBank/DDBJ whole genome shotgun (WGS) entry which is preliminary data.</text>
</comment>
<evidence type="ECO:0000256" key="11">
    <source>
        <dbReference type="ARBA" id="ARBA00022989"/>
    </source>
</evidence>
<dbReference type="Pfam" id="PF13639">
    <property type="entry name" value="zf-RING_2"/>
    <property type="match status" value="1"/>
</dbReference>
<dbReference type="SMART" id="SM01197">
    <property type="entry name" value="FANCL_C"/>
    <property type="match status" value="1"/>
</dbReference>
<evidence type="ECO:0000256" key="9">
    <source>
        <dbReference type="ARBA" id="ARBA00022786"/>
    </source>
</evidence>
<dbReference type="InterPro" id="IPR013083">
    <property type="entry name" value="Znf_RING/FYVE/PHD"/>
</dbReference>
<evidence type="ECO:0000313" key="18">
    <source>
        <dbReference type="Proteomes" id="UP001367508"/>
    </source>
</evidence>
<evidence type="ECO:0000313" key="17">
    <source>
        <dbReference type="EMBL" id="KAK7344419.1"/>
    </source>
</evidence>
<dbReference type="InterPro" id="IPR044600">
    <property type="entry name" value="ATL1/ATL16-like"/>
</dbReference>
<comment type="similarity">
    <text evidence="13">Belongs to the RING-type zinc finger family. ATL subfamily.</text>
</comment>
<dbReference type="PROSITE" id="PS50089">
    <property type="entry name" value="ZF_RING_2"/>
    <property type="match status" value="1"/>
</dbReference>
<evidence type="ECO:0000256" key="1">
    <source>
        <dbReference type="ARBA" id="ARBA00000900"/>
    </source>
</evidence>
<evidence type="ECO:0000256" key="6">
    <source>
        <dbReference type="ARBA" id="ARBA00022692"/>
    </source>
</evidence>
<keyword evidence="11 15" id="KW-1133">Transmembrane helix</keyword>
<comment type="catalytic activity">
    <reaction evidence="1">
        <text>S-ubiquitinyl-[E2 ubiquitin-conjugating enzyme]-L-cysteine + [acceptor protein]-L-lysine = [E2 ubiquitin-conjugating enzyme]-L-cysteine + N(6)-ubiquitinyl-[acceptor protein]-L-lysine.</text>
        <dbReference type="EC" id="2.3.2.27"/>
    </reaction>
</comment>
<dbReference type="InterPro" id="IPR001841">
    <property type="entry name" value="Znf_RING"/>
</dbReference>
<evidence type="ECO:0000256" key="14">
    <source>
        <dbReference type="PROSITE-ProRule" id="PRU00175"/>
    </source>
</evidence>
<protein>
    <recommendedName>
        <fullName evidence="4">RING-type E3 ubiquitin transferase</fullName>
        <ecNumber evidence="4">2.3.2.27</ecNumber>
    </recommendedName>
</protein>
<dbReference type="EC" id="2.3.2.27" evidence="4"/>
<proteinExistence type="inferred from homology"/>
<reference evidence="17 18" key="1">
    <citation type="submission" date="2024-01" db="EMBL/GenBank/DDBJ databases">
        <title>The genomes of 5 underutilized Papilionoideae crops provide insights into root nodulation and disease resistanc.</title>
        <authorList>
            <person name="Jiang F."/>
        </authorList>
    </citation>
    <scope>NUCLEOTIDE SEQUENCE [LARGE SCALE GENOMIC DNA]</scope>
    <source>
        <strain evidence="17">LVBAO_FW01</strain>
        <tissue evidence="17">Leaves</tissue>
    </source>
</reference>
<dbReference type="GO" id="GO:0008270">
    <property type="term" value="F:zinc ion binding"/>
    <property type="evidence" value="ECO:0007669"/>
    <property type="project" value="UniProtKB-KW"/>
</dbReference>
<organism evidence="17 18">
    <name type="scientific">Canavalia gladiata</name>
    <name type="common">Sword bean</name>
    <name type="synonym">Dolichos gladiatus</name>
    <dbReference type="NCBI Taxonomy" id="3824"/>
    <lineage>
        <taxon>Eukaryota</taxon>
        <taxon>Viridiplantae</taxon>
        <taxon>Streptophyta</taxon>
        <taxon>Embryophyta</taxon>
        <taxon>Tracheophyta</taxon>
        <taxon>Spermatophyta</taxon>
        <taxon>Magnoliopsida</taxon>
        <taxon>eudicotyledons</taxon>
        <taxon>Gunneridae</taxon>
        <taxon>Pentapetalae</taxon>
        <taxon>rosids</taxon>
        <taxon>fabids</taxon>
        <taxon>Fabales</taxon>
        <taxon>Fabaceae</taxon>
        <taxon>Papilionoideae</taxon>
        <taxon>50 kb inversion clade</taxon>
        <taxon>NPAAA clade</taxon>
        <taxon>indigoferoid/millettioid clade</taxon>
        <taxon>Phaseoleae</taxon>
        <taxon>Canavalia</taxon>
    </lineage>
</organism>
<name>A0AAN9QQK7_CANGL</name>
<keyword evidence="18" id="KW-1185">Reference proteome</keyword>
<dbReference type="SUPFAM" id="SSF57850">
    <property type="entry name" value="RING/U-box"/>
    <property type="match status" value="1"/>
</dbReference>
<keyword evidence="5" id="KW-0808">Transferase</keyword>
<dbReference type="PANTHER" id="PTHR46913:SF1">
    <property type="entry name" value="RING-H2 FINGER PROTEIN ATL16"/>
    <property type="match status" value="1"/>
</dbReference>
<feature type="domain" description="RING-type" evidence="16">
    <location>
        <begin position="87"/>
        <end position="129"/>
    </location>
</feature>
<dbReference type="CDD" id="cd16461">
    <property type="entry name" value="RING-H2_EL5-like"/>
    <property type="match status" value="1"/>
</dbReference>
<comment type="subcellular location">
    <subcellularLocation>
        <location evidence="2">Membrane</location>
        <topology evidence="2">Single-pass membrane protein</topology>
    </subcellularLocation>
</comment>
<keyword evidence="10" id="KW-0862">Zinc</keyword>
<evidence type="ECO:0000256" key="15">
    <source>
        <dbReference type="SAM" id="Phobius"/>
    </source>
</evidence>
<keyword evidence="8 14" id="KW-0863">Zinc-finger</keyword>
<evidence type="ECO:0000256" key="4">
    <source>
        <dbReference type="ARBA" id="ARBA00012483"/>
    </source>
</evidence>
<dbReference type="PANTHER" id="PTHR46913">
    <property type="entry name" value="RING-H2 FINGER PROTEIN ATL16"/>
    <property type="match status" value="1"/>
</dbReference>
<evidence type="ECO:0000256" key="12">
    <source>
        <dbReference type="ARBA" id="ARBA00023136"/>
    </source>
</evidence>
<dbReference type="EMBL" id="JAYMYQ010000003">
    <property type="protein sequence ID" value="KAK7344419.1"/>
    <property type="molecule type" value="Genomic_DNA"/>
</dbReference>
<gene>
    <name evidence="17" type="ORF">VNO77_13989</name>
</gene>
<dbReference type="GO" id="GO:0061630">
    <property type="term" value="F:ubiquitin protein ligase activity"/>
    <property type="evidence" value="ECO:0007669"/>
    <property type="project" value="UniProtKB-EC"/>
</dbReference>
<keyword evidence="6 15" id="KW-0812">Transmembrane</keyword>
<evidence type="ECO:0000256" key="13">
    <source>
        <dbReference type="ARBA" id="ARBA00024209"/>
    </source>
</evidence>
<feature type="transmembrane region" description="Helical" evidence="15">
    <location>
        <begin position="15"/>
        <end position="36"/>
    </location>
</feature>
<keyword evidence="7" id="KW-0479">Metal-binding</keyword>
<evidence type="ECO:0000256" key="7">
    <source>
        <dbReference type="ARBA" id="ARBA00022723"/>
    </source>
</evidence>
<dbReference type="GO" id="GO:0016020">
    <property type="term" value="C:membrane"/>
    <property type="evidence" value="ECO:0007669"/>
    <property type="project" value="UniProtKB-SubCell"/>
</dbReference>
<sequence length="206" mass="23160">MDPNTQANYENNGKVMLLSTIVFFLIVMVVVFFHTFRHSCVRSRRHHHHGILTDSSVAFSEGLHPSVLDFLPTFTYSSNPHHARYECSVCLSEFADGEQGRILPNCNHAFHSHCIDPWFRSHSNCPFCRTPVHPRAVPVQPPRTASSNIEPSPVGFSSFPAPIGCPRKSLELEGIIVELEGGRPRESDSDSGRRPVYHGLRFERVG</sequence>
<evidence type="ECO:0000256" key="10">
    <source>
        <dbReference type="ARBA" id="ARBA00022833"/>
    </source>
</evidence>
<keyword evidence="12 15" id="KW-0472">Membrane</keyword>
<dbReference type="Proteomes" id="UP001367508">
    <property type="component" value="Unassembled WGS sequence"/>
</dbReference>